<feature type="domain" description="Electron transfer flavoprotein alpha subunit C-terminal" evidence="1">
    <location>
        <begin position="1"/>
        <end position="54"/>
    </location>
</feature>
<dbReference type="GO" id="GO:0050660">
    <property type="term" value="F:flavin adenine dinucleotide binding"/>
    <property type="evidence" value="ECO:0007669"/>
    <property type="project" value="InterPro"/>
</dbReference>
<reference evidence="2" key="1">
    <citation type="submission" date="2019-08" db="EMBL/GenBank/DDBJ databases">
        <authorList>
            <person name="Kucharzyk K."/>
            <person name="Murdoch R.W."/>
            <person name="Higgins S."/>
            <person name="Loffler F."/>
        </authorList>
    </citation>
    <scope>NUCLEOTIDE SEQUENCE</scope>
</reference>
<dbReference type="Gene3D" id="3.40.50.1220">
    <property type="entry name" value="TPP-binding domain"/>
    <property type="match status" value="1"/>
</dbReference>
<dbReference type="SUPFAM" id="SSF52467">
    <property type="entry name" value="DHS-like NAD/FAD-binding domain"/>
    <property type="match status" value="1"/>
</dbReference>
<evidence type="ECO:0000259" key="1">
    <source>
        <dbReference type="Pfam" id="PF00766"/>
    </source>
</evidence>
<protein>
    <submittedName>
        <fullName evidence="2">Electron transfer flavoprotein subunit alpha</fullName>
    </submittedName>
</protein>
<dbReference type="InterPro" id="IPR001308">
    <property type="entry name" value="ETF_a/FixB"/>
</dbReference>
<dbReference type="PANTHER" id="PTHR43153:SF1">
    <property type="entry name" value="ELECTRON TRANSFER FLAVOPROTEIN SUBUNIT ALPHA, MITOCHONDRIAL"/>
    <property type="match status" value="1"/>
</dbReference>
<dbReference type="AlphaFoldDB" id="A0A645JL13"/>
<dbReference type="Pfam" id="PF00766">
    <property type="entry name" value="ETF_alpha"/>
    <property type="match status" value="1"/>
</dbReference>
<comment type="caution">
    <text evidence="2">The sequence shown here is derived from an EMBL/GenBank/DDBJ whole genome shotgun (WGS) entry which is preliminary data.</text>
</comment>
<name>A0A645JL13_9ZZZZ</name>
<dbReference type="InterPro" id="IPR014731">
    <property type="entry name" value="ETF_asu_C"/>
</dbReference>
<dbReference type="GO" id="GO:0009055">
    <property type="term" value="F:electron transfer activity"/>
    <property type="evidence" value="ECO:0007669"/>
    <property type="project" value="InterPro"/>
</dbReference>
<accession>A0A645JL13</accession>
<proteinExistence type="predicted"/>
<dbReference type="EMBL" id="VSSQ01145138">
    <property type="protein sequence ID" value="MPN64368.1"/>
    <property type="molecule type" value="Genomic_DNA"/>
</dbReference>
<sequence>MAELLGAQLACTRPMVEEGYFHAKKQIGLSGRTVKPKLLIALGISGSVQFAAGMDQAELICAVNTDPAAPIFGIAHFGFRGNVREVLPALLSRIEKTGGTVC</sequence>
<dbReference type="GO" id="GO:0033539">
    <property type="term" value="P:fatty acid beta-oxidation using acyl-CoA dehydrogenase"/>
    <property type="evidence" value="ECO:0007669"/>
    <property type="project" value="TreeGrafter"/>
</dbReference>
<dbReference type="PANTHER" id="PTHR43153">
    <property type="entry name" value="ELECTRON TRANSFER FLAVOPROTEIN ALPHA"/>
    <property type="match status" value="1"/>
</dbReference>
<organism evidence="2">
    <name type="scientific">bioreactor metagenome</name>
    <dbReference type="NCBI Taxonomy" id="1076179"/>
    <lineage>
        <taxon>unclassified sequences</taxon>
        <taxon>metagenomes</taxon>
        <taxon>ecological metagenomes</taxon>
    </lineage>
</organism>
<gene>
    <name evidence="2" type="primary">etfA_16</name>
    <name evidence="2" type="ORF">SDC9_212140</name>
</gene>
<dbReference type="InterPro" id="IPR029035">
    <property type="entry name" value="DHS-like_NAD/FAD-binding_dom"/>
</dbReference>
<evidence type="ECO:0000313" key="2">
    <source>
        <dbReference type="EMBL" id="MPN64368.1"/>
    </source>
</evidence>